<dbReference type="PANTHER" id="PTHR43362">
    <property type="entry name" value="MANNITOL DEHYDROGENASE DSF1-RELATED"/>
    <property type="match status" value="1"/>
</dbReference>
<dbReference type="InterPro" id="IPR050988">
    <property type="entry name" value="Mannitol_DH/Oxidoreductase"/>
</dbReference>
<dbReference type="Pfam" id="PF08125">
    <property type="entry name" value="Mannitol_dh_C"/>
    <property type="match status" value="1"/>
</dbReference>
<dbReference type="STRING" id="935700.jaqu_33220"/>
<dbReference type="InterPro" id="IPR013118">
    <property type="entry name" value="Mannitol_DH_C"/>
</dbReference>
<feature type="domain" description="Mannitol dehydrogenase C-terminal" evidence="3">
    <location>
        <begin position="242"/>
        <end position="407"/>
    </location>
</feature>
<dbReference type="EMBL" id="JYFE01000060">
    <property type="protein sequence ID" value="KIT14997.1"/>
    <property type="molecule type" value="Genomic_DNA"/>
</dbReference>
<evidence type="ECO:0000313" key="4">
    <source>
        <dbReference type="EMBL" id="KIT14997.1"/>
    </source>
</evidence>
<feature type="domain" description="Mannitol dehydrogenase N-terminal" evidence="2">
    <location>
        <begin position="5"/>
        <end position="233"/>
    </location>
</feature>
<keyword evidence="1 4" id="KW-0560">Oxidoreductase</keyword>
<evidence type="ECO:0000259" key="2">
    <source>
        <dbReference type="Pfam" id="PF01232"/>
    </source>
</evidence>
<dbReference type="SUPFAM" id="SSF51735">
    <property type="entry name" value="NAD(P)-binding Rossmann-fold domains"/>
    <property type="match status" value="1"/>
</dbReference>
<dbReference type="PATRIC" id="fig|935700.4.peg.3428"/>
<gene>
    <name evidence="4" type="primary">por</name>
    <name evidence="4" type="ORF">jaqu_33220</name>
</gene>
<organism evidence="4 5">
    <name type="scientific">Jannaschia aquimarina</name>
    <dbReference type="NCBI Taxonomy" id="935700"/>
    <lineage>
        <taxon>Bacteria</taxon>
        <taxon>Pseudomonadati</taxon>
        <taxon>Pseudomonadota</taxon>
        <taxon>Alphaproteobacteria</taxon>
        <taxon>Rhodobacterales</taxon>
        <taxon>Roseobacteraceae</taxon>
        <taxon>Jannaschia</taxon>
    </lineage>
</organism>
<name>A0A0D1CJT6_9RHOB</name>
<dbReference type="InterPro" id="IPR013131">
    <property type="entry name" value="Mannitol_DH_N"/>
</dbReference>
<dbReference type="EC" id="1.1.1.-" evidence="4"/>
<dbReference type="PANTHER" id="PTHR43362:SF1">
    <property type="entry name" value="MANNITOL DEHYDROGENASE 2-RELATED"/>
    <property type="match status" value="1"/>
</dbReference>
<sequence length="420" mass="46044">MPTQLHIGLGAFHRAHQAPATQEAGGWDIIGVSLRSPDVRDRLRPQDWDYTLAVKDRGGTEYRRITVVRDVLVAPEDPDAVLAAIADPGIPLVTITVTEKGYCLRDGTLDLHHPDIGHDLTSAHPRSLVGFLARGLARRNGPMTVLSCDNLPSNGRVLEWAVRDFAQVAGLALPAGTRFPCSMVDRITPRTTEDLRSEIRRELGLDDAAPVETEAFTEWVIEDAFAGPRPRWERAGVAFVDDVAPYEKRKLRMLNGAHSLLAYAGHLAGHRNVHEAVADPDLRKAAVGLMDAAARTVGAFAEGDLAAYRDALLERFANPNLDHALLQIAMDGSEKVPVRWLDTAADLIAKGEDSAMIAAAFSAWARFLRSRNEAGERLDDPRTDDLVRLVRETEGEAYIRALLSLVDGRSWPDEFVRAAS</sequence>
<dbReference type="SUPFAM" id="SSF48179">
    <property type="entry name" value="6-phosphogluconate dehydrogenase C-terminal domain-like"/>
    <property type="match status" value="1"/>
</dbReference>
<dbReference type="InterPro" id="IPR008927">
    <property type="entry name" value="6-PGluconate_DH-like_C_sf"/>
</dbReference>
<dbReference type="InterPro" id="IPR036291">
    <property type="entry name" value="NAD(P)-bd_dom_sf"/>
</dbReference>
<dbReference type="Gene3D" id="3.40.50.720">
    <property type="entry name" value="NAD(P)-binding Rossmann-like Domain"/>
    <property type="match status" value="1"/>
</dbReference>
<dbReference type="AlphaFoldDB" id="A0A0D1CJT6"/>
<dbReference type="InterPro" id="IPR000669">
    <property type="entry name" value="Mannitol_DH"/>
</dbReference>
<evidence type="ECO:0000259" key="3">
    <source>
        <dbReference type="Pfam" id="PF08125"/>
    </source>
</evidence>
<accession>A0A0D1CJT6</accession>
<protein>
    <submittedName>
        <fullName evidence="4">Por protein</fullName>
        <ecNumber evidence="4">1.1.1.-</ecNumber>
    </submittedName>
</protein>
<keyword evidence="5" id="KW-1185">Reference proteome</keyword>
<reference evidence="4 5" key="1">
    <citation type="submission" date="2015-02" db="EMBL/GenBank/DDBJ databases">
        <title>Genome Sequence of Jannaschia aquimarina DSM28248, a member of the Roseobacter clade.</title>
        <authorList>
            <person name="Voget S."/>
            <person name="Daniel R."/>
        </authorList>
    </citation>
    <scope>NUCLEOTIDE SEQUENCE [LARGE SCALE GENOMIC DNA]</scope>
    <source>
        <strain evidence="4 5">GSW-M26</strain>
    </source>
</reference>
<dbReference type="Gene3D" id="1.10.1040.10">
    <property type="entry name" value="N-(1-d-carboxylethyl)-l-norvaline Dehydrogenase, domain 2"/>
    <property type="match status" value="1"/>
</dbReference>
<dbReference type="PRINTS" id="PR00084">
    <property type="entry name" value="MTLDHDRGNASE"/>
</dbReference>
<dbReference type="RefSeq" id="WP_052501023.1">
    <property type="nucleotide sequence ID" value="NZ_FZPF01000001.1"/>
</dbReference>
<dbReference type="Proteomes" id="UP000032232">
    <property type="component" value="Unassembled WGS sequence"/>
</dbReference>
<comment type="caution">
    <text evidence="4">The sequence shown here is derived from an EMBL/GenBank/DDBJ whole genome shotgun (WGS) entry which is preliminary data.</text>
</comment>
<dbReference type="Pfam" id="PF01232">
    <property type="entry name" value="Mannitol_dh"/>
    <property type="match status" value="1"/>
</dbReference>
<proteinExistence type="predicted"/>
<dbReference type="InterPro" id="IPR013328">
    <property type="entry name" value="6PGD_dom2"/>
</dbReference>
<dbReference type="GO" id="GO:0016616">
    <property type="term" value="F:oxidoreductase activity, acting on the CH-OH group of donors, NAD or NADP as acceptor"/>
    <property type="evidence" value="ECO:0007669"/>
    <property type="project" value="TreeGrafter"/>
</dbReference>
<evidence type="ECO:0000256" key="1">
    <source>
        <dbReference type="ARBA" id="ARBA00023002"/>
    </source>
</evidence>
<evidence type="ECO:0000313" key="5">
    <source>
        <dbReference type="Proteomes" id="UP000032232"/>
    </source>
</evidence>